<gene>
    <name evidence="3" type="ORF">IAD50_05085</name>
</gene>
<dbReference type="Proteomes" id="UP000824089">
    <property type="component" value="Unassembled WGS sequence"/>
</dbReference>
<evidence type="ECO:0000256" key="1">
    <source>
        <dbReference type="SAM" id="MobiDB-lite"/>
    </source>
</evidence>
<feature type="transmembrane region" description="Helical" evidence="2">
    <location>
        <begin position="9"/>
        <end position="30"/>
    </location>
</feature>
<keyword evidence="2" id="KW-0472">Membrane</keyword>
<protein>
    <submittedName>
        <fullName evidence="3">Uncharacterized protein</fullName>
    </submittedName>
</protein>
<evidence type="ECO:0000313" key="3">
    <source>
        <dbReference type="EMBL" id="HIU29652.1"/>
    </source>
</evidence>
<keyword evidence="2" id="KW-1133">Transmembrane helix</keyword>
<dbReference type="AlphaFoldDB" id="A0A9D1I8K2"/>
<name>A0A9D1I8K2_9CLOT</name>
<dbReference type="EMBL" id="DVMM01000103">
    <property type="protein sequence ID" value="HIU29652.1"/>
    <property type="molecule type" value="Genomic_DNA"/>
</dbReference>
<feature type="region of interest" description="Disordered" evidence="1">
    <location>
        <begin position="855"/>
        <end position="880"/>
    </location>
</feature>
<organism evidence="3 4">
    <name type="scientific">Candidatus Egerieisoma faecipullorum</name>
    <dbReference type="NCBI Taxonomy" id="2840963"/>
    <lineage>
        <taxon>Bacteria</taxon>
        <taxon>Bacillati</taxon>
        <taxon>Bacillota</taxon>
        <taxon>Clostridia</taxon>
        <taxon>Eubacteriales</taxon>
        <taxon>Clostridiaceae</taxon>
        <taxon>Clostridiaceae incertae sedis</taxon>
        <taxon>Candidatus Egerieisoma</taxon>
    </lineage>
</organism>
<feature type="compositionally biased region" description="Polar residues" evidence="1">
    <location>
        <begin position="858"/>
        <end position="870"/>
    </location>
</feature>
<keyword evidence="2" id="KW-0812">Transmembrane</keyword>
<reference evidence="3" key="1">
    <citation type="submission" date="2020-10" db="EMBL/GenBank/DDBJ databases">
        <authorList>
            <person name="Gilroy R."/>
        </authorList>
    </citation>
    <scope>NUCLEOTIDE SEQUENCE</scope>
    <source>
        <strain evidence="3">CHK195-4489</strain>
    </source>
</reference>
<evidence type="ECO:0000313" key="4">
    <source>
        <dbReference type="Proteomes" id="UP000824089"/>
    </source>
</evidence>
<dbReference type="SUPFAM" id="SSF101908">
    <property type="entry name" value="Putative isomerase YbhE"/>
    <property type="match status" value="1"/>
</dbReference>
<comment type="caution">
    <text evidence="3">The sequence shown here is derived from an EMBL/GenBank/DDBJ whole genome shotgun (WGS) entry which is preliminary data.</text>
</comment>
<evidence type="ECO:0000256" key="2">
    <source>
        <dbReference type="SAM" id="Phobius"/>
    </source>
</evidence>
<proteinExistence type="predicted"/>
<accession>A0A9D1I8K2</accession>
<dbReference type="Gene3D" id="3.20.20.80">
    <property type="entry name" value="Glycosidases"/>
    <property type="match status" value="1"/>
</dbReference>
<sequence length="1056" mass="115840">MNWKIHKQTILIAIIVGVICVAGVCTALYLTRDKSEALTGNYEEQPLPDYTQFLPENAIRALFGEKGGCAYYDGALLYYENGEYRNAETAPCVSEDGVLHITTEQFGTKTPEELAAAMDAHYVVYDDKLAVFSYEADFADTFSDIYTLEALALRLKGAEEADIINAFITLPNFISNGTTNSVYYTEPNLNLGVQTEIYGLQLADYDTGYEKVSQAPMIVAGQGEDGANYTLIRVFNSSQACISQFLAFPAEVRGGVLVKAGHASSGQALIAAAAYDASKNAAKTIKVFDTAGSLRYSFIPQGVEAPFTIEIGKFLPGSDKDYLFVASKLSGGDGSKYELYDLDDGSFVKAINGEFDKQIEAQRITLSASSEEGDDAQKLIITFKESKEVYYLDCGDSSWTKSEIRLPDNATGVYASAFSGELIASLDEDTFSNVRIYGSGASENLEGSLLNVGYKENRFYSTYAEDNPEGYVDYAAFNHIRTDLSNGVISELNGLATEETEALLECLENAVYADWEYVLSEAQKTSYHSQYNVWEPCFTHRWNAIQAMLNLVAVVDTETGYPAYASIGRDNAGGVYQELDSSFLIGTYADGILDLAKLRIYPLRTMLQQLAAEFRGSNGEPERLVDVSPVHEQEINVAGSIGDYHPNMIEGFRKYLLGLYGSVENINKRFGTDFASEEEIDAPRYDPAGSNAQDSRGEWDVYGQSDYFTQWSLYTRNIVNKRILEAYREALLAGFPPEAINAHQIPEGDAVSGFLGEADTRISPTDVVSICGTAYGGTRYGYFCSDLNNFIELAYGAGHNNITLGEYSSLSSSWQDAYTQLKYLFDHGVKFTHIIVPYDTRDMMYTMVKQAEEGAVDQLQQDNQPRSSATGGTGASEPVLRGEDSYNIVQIGDADKNGLLKSVKQDGSWEGSVYLVPFHSQVTVENVEMTKTENGYVSAAISNFQYGDQAELTFLASYSGGTASVKIEVYHAGYLLEDATAVYEVGSQLTPYRYVLSNQLALEAVEIRMTFVCDDPGSMKLDALQCTSQVENVAHKYFGDLTGAASKGGVSFDVLD</sequence>
<reference evidence="3" key="2">
    <citation type="journal article" date="2021" name="PeerJ">
        <title>Extensive microbial diversity within the chicken gut microbiome revealed by metagenomics and culture.</title>
        <authorList>
            <person name="Gilroy R."/>
            <person name="Ravi A."/>
            <person name="Getino M."/>
            <person name="Pursley I."/>
            <person name="Horton D.L."/>
            <person name="Alikhan N.F."/>
            <person name="Baker D."/>
            <person name="Gharbi K."/>
            <person name="Hall N."/>
            <person name="Watson M."/>
            <person name="Adriaenssens E.M."/>
            <person name="Foster-Nyarko E."/>
            <person name="Jarju S."/>
            <person name="Secka A."/>
            <person name="Antonio M."/>
            <person name="Oren A."/>
            <person name="Chaudhuri R.R."/>
            <person name="La Ragione R."/>
            <person name="Hildebrand F."/>
            <person name="Pallen M.J."/>
        </authorList>
    </citation>
    <scope>NUCLEOTIDE SEQUENCE</scope>
    <source>
        <strain evidence="3">CHK195-4489</strain>
    </source>
</reference>